<gene>
    <name evidence="1" type="ORF">F2P81_001210</name>
</gene>
<dbReference type="AlphaFoldDB" id="A0A6A4TL19"/>
<protein>
    <submittedName>
        <fullName evidence="1">Uncharacterized protein</fullName>
    </submittedName>
</protein>
<comment type="caution">
    <text evidence="1">The sequence shown here is derived from an EMBL/GenBank/DDBJ whole genome shotgun (WGS) entry which is preliminary data.</text>
</comment>
<name>A0A6A4TL19_SCOMX</name>
<proteinExistence type="predicted"/>
<evidence type="ECO:0000313" key="1">
    <source>
        <dbReference type="EMBL" id="KAF0047577.1"/>
    </source>
</evidence>
<organism evidence="1 2">
    <name type="scientific">Scophthalmus maximus</name>
    <name type="common">Turbot</name>
    <name type="synonym">Psetta maxima</name>
    <dbReference type="NCBI Taxonomy" id="52904"/>
    <lineage>
        <taxon>Eukaryota</taxon>
        <taxon>Metazoa</taxon>
        <taxon>Chordata</taxon>
        <taxon>Craniata</taxon>
        <taxon>Vertebrata</taxon>
        <taxon>Euteleostomi</taxon>
        <taxon>Actinopterygii</taxon>
        <taxon>Neopterygii</taxon>
        <taxon>Teleostei</taxon>
        <taxon>Neoteleostei</taxon>
        <taxon>Acanthomorphata</taxon>
        <taxon>Carangaria</taxon>
        <taxon>Pleuronectiformes</taxon>
        <taxon>Pleuronectoidei</taxon>
        <taxon>Scophthalmidae</taxon>
        <taxon>Scophthalmus</taxon>
    </lineage>
</organism>
<dbReference type="Proteomes" id="UP000438429">
    <property type="component" value="Unassembled WGS sequence"/>
</dbReference>
<evidence type="ECO:0000313" key="2">
    <source>
        <dbReference type="Proteomes" id="UP000438429"/>
    </source>
</evidence>
<reference evidence="1 2" key="1">
    <citation type="submission" date="2019-06" db="EMBL/GenBank/DDBJ databases">
        <title>Draft genomes of female and male turbot (Scophthalmus maximus).</title>
        <authorList>
            <person name="Xu H."/>
            <person name="Xu X.-W."/>
            <person name="Shao C."/>
            <person name="Chen S."/>
        </authorList>
    </citation>
    <scope>NUCLEOTIDE SEQUENCE [LARGE SCALE GENOMIC DNA]</scope>
    <source>
        <strain evidence="1">Ysfricsl-2016a</strain>
        <tissue evidence="1">Blood</tissue>
    </source>
</reference>
<dbReference type="EMBL" id="VEVO01000001">
    <property type="protein sequence ID" value="KAF0047577.1"/>
    <property type="molecule type" value="Genomic_DNA"/>
</dbReference>
<sequence length="167" mass="18706">MPAARVTPQCIEHPLHIVSTACSESWRQTMADHLKQSAAATRDVKQETTMTLKIPSDFKAPAEPPAKTQWTRSSFFLSASGQSSCQSSCRSRLTPWDLVRSGLSRCHATSDRVTGFHFNPEPEQFDSIGIGFIRRCKVTRSRMRTQVHDDWRAASMERVAAAHDTCL</sequence>
<accession>A0A6A4TL19</accession>